<name>Q4RW73_TETNG</name>
<reference evidence="1" key="2">
    <citation type="submission" date="2004-02" db="EMBL/GenBank/DDBJ databases">
        <authorList>
            <consortium name="Genoscope"/>
            <consortium name="Whitehead Institute Centre for Genome Research"/>
        </authorList>
    </citation>
    <scope>NUCLEOTIDE SEQUENCE</scope>
</reference>
<reference evidence="1" key="1">
    <citation type="journal article" date="2004" name="Nature">
        <title>Genome duplication in the teleost fish Tetraodon nigroviridis reveals the early vertebrate proto-karyotype.</title>
        <authorList>
            <person name="Jaillon O."/>
            <person name="Aury J.-M."/>
            <person name="Brunet F."/>
            <person name="Petit J.-L."/>
            <person name="Stange-Thomann N."/>
            <person name="Mauceli E."/>
            <person name="Bouneau L."/>
            <person name="Fischer C."/>
            <person name="Ozouf-Costaz C."/>
            <person name="Bernot A."/>
            <person name="Nicaud S."/>
            <person name="Jaffe D."/>
            <person name="Fisher S."/>
            <person name="Lutfalla G."/>
            <person name="Dossat C."/>
            <person name="Segurens B."/>
            <person name="Dasilva C."/>
            <person name="Salanoubat M."/>
            <person name="Levy M."/>
            <person name="Boudet N."/>
            <person name="Castellano S."/>
            <person name="Anthouard V."/>
            <person name="Jubin C."/>
            <person name="Castelli V."/>
            <person name="Katinka M."/>
            <person name="Vacherie B."/>
            <person name="Biemont C."/>
            <person name="Skalli Z."/>
            <person name="Cattolico L."/>
            <person name="Poulain J."/>
            <person name="De Berardinis V."/>
            <person name="Cruaud C."/>
            <person name="Duprat S."/>
            <person name="Brottier P."/>
            <person name="Coutanceau J.-P."/>
            <person name="Gouzy J."/>
            <person name="Parra G."/>
            <person name="Lardier G."/>
            <person name="Chapple C."/>
            <person name="McKernan K.J."/>
            <person name="McEwan P."/>
            <person name="Bosak S."/>
            <person name="Kellis M."/>
            <person name="Volff J.-N."/>
            <person name="Guigo R."/>
            <person name="Zody M.C."/>
            <person name="Mesirov J."/>
            <person name="Lindblad-Toh K."/>
            <person name="Birren B."/>
            <person name="Nusbaum C."/>
            <person name="Kahn D."/>
            <person name="Robinson-Rechavi M."/>
            <person name="Laudet V."/>
            <person name="Schachter V."/>
            <person name="Quetier F."/>
            <person name="Saurin W."/>
            <person name="Scarpelli C."/>
            <person name="Wincker P."/>
            <person name="Lander E.S."/>
            <person name="Weissenbach J."/>
            <person name="Roest Crollius H."/>
        </authorList>
    </citation>
    <scope>NUCLEOTIDE SEQUENCE [LARGE SCALE GENOMIC DNA]</scope>
</reference>
<proteinExistence type="predicted"/>
<protein>
    <submittedName>
        <fullName evidence="1">(spotted green pufferfish) hypothetical protein</fullName>
    </submittedName>
</protein>
<accession>Q4RW73</accession>
<gene>
    <name evidence="1" type="ORF">GSTENG00027994001</name>
</gene>
<sequence length="29" mass="3294">MSMLDDLSMNNISEIQSGAFQRLHLLSEL</sequence>
<dbReference type="EMBL" id="CAAE01014991">
    <property type="protein sequence ID" value="CAG07359.1"/>
    <property type="molecule type" value="Genomic_DNA"/>
</dbReference>
<dbReference type="AlphaFoldDB" id="Q4RW73"/>
<organism evidence="1">
    <name type="scientific">Tetraodon nigroviridis</name>
    <name type="common">Spotted green pufferfish</name>
    <name type="synonym">Chelonodon nigroviridis</name>
    <dbReference type="NCBI Taxonomy" id="99883"/>
    <lineage>
        <taxon>Eukaryota</taxon>
        <taxon>Metazoa</taxon>
        <taxon>Chordata</taxon>
        <taxon>Craniata</taxon>
        <taxon>Vertebrata</taxon>
        <taxon>Euteleostomi</taxon>
        <taxon>Actinopterygii</taxon>
        <taxon>Neopterygii</taxon>
        <taxon>Teleostei</taxon>
        <taxon>Neoteleostei</taxon>
        <taxon>Acanthomorphata</taxon>
        <taxon>Eupercaria</taxon>
        <taxon>Tetraodontiformes</taxon>
        <taxon>Tetradontoidea</taxon>
        <taxon>Tetraodontidae</taxon>
        <taxon>Tetraodon</taxon>
    </lineage>
</organism>
<comment type="caution">
    <text evidence="1">The sequence shown here is derived from an EMBL/GenBank/DDBJ whole genome shotgun (WGS) entry which is preliminary data.</text>
</comment>
<evidence type="ECO:0000313" key="1">
    <source>
        <dbReference type="EMBL" id="CAG07359.1"/>
    </source>
</evidence>
<dbReference type="KEGG" id="tng:GSTEN00027994G001"/>